<name>A0A6C2U2Y8_PONDE</name>
<keyword evidence="2" id="KW-1185">Reference proteome</keyword>
<dbReference type="SUPFAM" id="SSF75005">
    <property type="entry name" value="Arabinanase/levansucrase/invertase"/>
    <property type="match status" value="1"/>
</dbReference>
<evidence type="ECO:0000313" key="2">
    <source>
        <dbReference type="Proteomes" id="UP000366872"/>
    </source>
</evidence>
<organism evidence="1 2">
    <name type="scientific">Pontiella desulfatans</name>
    <dbReference type="NCBI Taxonomy" id="2750659"/>
    <lineage>
        <taxon>Bacteria</taxon>
        <taxon>Pseudomonadati</taxon>
        <taxon>Kiritimatiellota</taxon>
        <taxon>Kiritimatiellia</taxon>
        <taxon>Kiritimatiellales</taxon>
        <taxon>Pontiellaceae</taxon>
        <taxon>Pontiella</taxon>
    </lineage>
</organism>
<dbReference type="EMBL" id="CAAHFG010000001">
    <property type="protein sequence ID" value="VGO14169.1"/>
    <property type="molecule type" value="Genomic_DNA"/>
</dbReference>
<proteinExistence type="predicted"/>
<evidence type="ECO:0000313" key="1">
    <source>
        <dbReference type="EMBL" id="VGO14169.1"/>
    </source>
</evidence>
<protein>
    <recommendedName>
        <fullName evidence="3">Glycosyl hydrolase family 43</fullName>
    </recommendedName>
</protein>
<dbReference type="InterPro" id="IPR023296">
    <property type="entry name" value="Glyco_hydro_beta-prop_sf"/>
</dbReference>
<dbReference type="Gene3D" id="2.115.10.20">
    <property type="entry name" value="Glycosyl hydrolase domain, family 43"/>
    <property type="match status" value="1"/>
</dbReference>
<dbReference type="Proteomes" id="UP000366872">
    <property type="component" value="Unassembled WGS sequence"/>
</dbReference>
<dbReference type="AlphaFoldDB" id="A0A6C2U2Y8"/>
<gene>
    <name evidence="1" type="ORF">PDESU_02728</name>
</gene>
<accession>A0A6C2U2Y8</accession>
<sequence>MEGWWVWGSSVVKGEDGRYHMFASRVPKYQRFHPAWMIASEIVRASSDTPEGPYAFEEVVLPARGAQYWDGRSTHNPRMVKHGDTYVLYYMGSTHPFEDVTEEMADQLTLDSKWCIAGRANKRIGIAVANSVFGPWERMDAPVLETKPDSFYSFLTSNPAPVIHDDGSAHLIFKSRRYEGHIHSEMNIGLATAPHYAGPYTVLNDEPLFSEKTFGVIEDPFLWKNEDGFHMLAKDQFGEITGERGAGILAHSPDCLGWTLHDDPKAYTRNIQWADGSRQLLGNVERCSALVEDGQPSHLFFAIWEGEGGFSDPKPGNHSWNMVVPLKPVSAGSV</sequence>
<reference evidence="1 2" key="1">
    <citation type="submission" date="2019-04" db="EMBL/GenBank/DDBJ databases">
        <authorList>
            <person name="Van Vliet M D."/>
        </authorList>
    </citation>
    <scope>NUCLEOTIDE SEQUENCE [LARGE SCALE GENOMIC DNA]</scope>
    <source>
        <strain evidence="1 2">F1</strain>
    </source>
</reference>
<evidence type="ECO:0008006" key="3">
    <source>
        <dbReference type="Google" id="ProtNLM"/>
    </source>
</evidence>
<dbReference type="CDD" id="cd08994">
    <property type="entry name" value="GH43_62_32_68_117_130-like"/>
    <property type="match status" value="1"/>
</dbReference>